<evidence type="ECO:0000313" key="1">
    <source>
        <dbReference type="EMBL" id="RKF69977.1"/>
    </source>
</evidence>
<reference evidence="1 2" key="1">
    <citation type="submission" date="2017-08" db="EMBL/GenBank/DDBJ databases">
        <title>Comparative genomics of bacteria isolated from necrotic lesions of AOD affected trees.</title>
        <authorList>
            <person name="Doonan J."/>
            <person name="Denman S."/>
            <person name="Mcdonald J.E."/>
        </authorList>
    </citation>
    <scope>NUCLEOTIDE SEQUENCE [LARGE SCALE GENOMIC DNA]</scope>
    <source>
        <strain evidence="1 2">CIP 105588</strain>
    </source>
</reference>
<protein>
    <submittedName>
        <fullName evidence="1">Uncharacterized protein</fullName>
    </submittedName>
</protein>
<evidence type="ECO:0000313" key="2">
    <source>
        <dbReference type="Proteomes" id="UP000284853"/>
    </source>
</evidence>
<comment type="caution">
    <text evidence="1">The sequence shown here is derived from an EMBL/GenBank/DDBJ whole genome shotgun (WGS) entry which is preliminary data.</text>
</comment>
<sequence>MPVMTAAAASSVEIFIFHTLPFNHQYLRWLSVPEYDFQANDGQAEDSINAGHYAKYRRETGYEGLIISNKSKKNGTPKGTVYVRYRQTFMFRPKP</sequence>
<accession>A0ABX9PZH8</accession>
<proteinExistence type="predicted"/>
<name>A0ABX9PZH8_9GAMM</name>
<organism evidence="1 2">
    <name type="scientific">Rahnella variigena</name>
    <dbReference type="NCBI Taxonomy" id="574964"/>
    <lineage>
        <taxon>Bacteria</taxon>
        <taxon>Pseudomonadati</taxon>
        <taxon>Pseudomonadota</taxon>
        <taxon>Gammaproteobacteria</taxon>
        <taxon>Enterobacterales</taxon>
        <taxon>Yersiniaceae</taxon>
        <taxon>Rahnella</taxon>
    </lineage>
</organism>
<keyword evidence="2" id="KW-1185">Reference proteome</keyword>
<dbReference type="Proteomes" id="UP000284853">
    <property type="component" value="Unassembled WGS sequence"/>
</dbReference>
<gene>
    <name evidence="1" type="ORF">CKQ54_17030</name>
</gene>
<dbReference type="EMBL" id="NSDJ01000001">
    <property type="protein sequence ID" value="RKF69977.1"/>
    <property type="molecule type" value="Genomic_DNA"/>
</dbReference>